<dbReference type="RefSeq" id="WP_035082766.1">
    <property type="nucleotide sequence ID" value="NZ_JQGC01000009.1"/>
</dbReference>
<protein>
    <submittedName>
        <fullName evidence="2">Uncharacterized protein</fullName>
    </submittedName>
</protein>
<accession>A0A087M275</accession>
<gene>
    <name evidence="2" type="ORF">JP75_11535</name>
</gene>
<feature type="transmembrane region" description="Helical" evidence="1">
    <location>
        <begin position="6"/>
        <end position="25"/>
    </location>
</feature>
<proteinExistence type="predicted"/>
<dbReference type="EMBL" id="JQGC01000009">
    <property type="protein sequence ID" value="KFL30978.1"/>
    <property type="molecule type" value="Genomic_DNA"/>
</dbReference>
<keyword evidence="1" id="KW-1133">Transmembrane helix</keyword>
<name>A0A087M275_9HYPH</name>
<organism evidence="2 3">
    <name type="scientific">Devosia riboflavina</name>
    <dbReference type="NCBI Taxonomy" id="46914"/>
    <lineage>
        <taxon>Bacteria</taxon>
        <taxon>Pseudomonadati</taxon>
        <taxon>Pseudomonadota</taxon>
        <taxon>Alphaproteobacteria</taxon>
        <taxon>Hyphomicrobiales</taxon>
        <taxon>Devosiaceae</taxon>
        <taxon>Devosia</taxon>
    </lineage>
</organism>
<evidence type="ECO:0000313" key="2">
    <source>
        <dbReference type="EMBL" id="KFL30978.1"/>
    </source>
</evidence>
<feature type="transmembrane region" description="Helical" evidence="1">
    <location>
        <begin position="65"/>
        <end position="87"/>
    </location>
</feature>
<keyword evidence="1" id="KW-0472">Membrane</keyword>
<reference evidence="2 3" key="1">
    <citation type="submission" date="2014-08" db="EMBL/GenBank/DDBJ databases">
        <authorList>
            <person name="Hassan Y.I."/>
            <person name="Lepp D."/>
            <person name="Zhou T."/>
        </authorList>
    </citation>
    <scope>NUCLEOTIDE SEQUENCE [LARGE SCALE GENOMIC DNA]</scope>
    <source>
        <strain evidence="2 3">IFO13584</strain>
    </source>
</reference>
<dbReference type="AlphaFoldDB" id="A0A087M275"/>
<keyword evidence="3" id="KW-1185">Reference proteome</keyword>
<dbReference type="STRING" id="46914.JP75_11535"/>
<comment type="caution">
    <text evidence="2">The sequence shown here is derived from an EMBL/GenBank/DDBJ whole genome shotgun (WGS) entry which is preliminary data.</text>
</comment>
<keyword evidence="1" id="KW-0812">Transmembrane</keyword>
<dbReference type="OrthoDB" id="8453740at2"/>
<dbReference type="Proteomes" id="UP000028981">
    <property type="component" value="Unassembled WGS sequence"/>
</dbReference>
<evidence type="ECO:0000313" key="3">
    <source>
        <dbReference type="Proteomes" id="UP000028981"/>
    </source>
</evidence>
<evidence type="ECO:0000256" key="1">
    <source>
        <dbReference type="SAM" id="Phobius"/>
    </source>
</evidence>
<feature type="transmembrane region" description="Helical" evidence="1">
    <location>
        <begin position="37"/>
        <end position="59"/>
    </location>
</feature>
<sequence>MDFDLVSLPWLTLITLASGYSGYYVANVGLREHHKTIDITFSTLVFGFFSTLSYLVTLMTFAGHWLGSVLAPLIAFASAAFIGAWWSKRGRKWLTKMLRQNDVSHTDELPSAWLNMFSVTDVWGRQLHVKLTDDTWLKCDDLREFGSAPNGPCVLGGAGDIVMYVTHTKKPKQPWVETNSAYHPEWGYEATYIPASQIVRVDYRRRPKTA</sequence>